<sequence length="41" mass="4994">MMGMEGPLKNSDRKTRTNRRLRVRATRELWYRKDPIKMFPG</sequence>
<feature type="region of interest" description="Disordered" evidence="1">
    <location>
        <begin position="1"/>
        <end position="21"/>
    </location>
</feature>
<reference evidence="3" key="1">
    <citation type="submission" date="2016-10" db="EMBL/GenBank/DDBJ databases">
        <authorList>
            <person name="Varghese N."/>
            <person name="Submissions S."/>
        </authorList>
    </citation>
    <scope>NUCLEOTIDE SEQUENCE [LARGE SCALE GENOMIC DNA]</scope>
    <source>
        <strain evidence="3">DSM 27839</strain>
    </source>
</reference>
<dbReference type="Proteomes" id="UP000183400">
    <property type="component" value="Unassembled WGS sequence"/>
</dbReference>
<evidence type="ECO:0000313" key="2">
    <source>
        <dbReference type="EMBL" id="SDW42072.1"/>
    </source>
</evidence>
<organism evidence="2 3">
    <name type="scientific">Ruegeria halocynthiae</name>
    <dbReference type="NCBI Taxonomy" id="985054"/>
    <lineage>
        <taxon>Bacteria</taxon>
        <taxon>Pseudomonadati</taxon>
        <taxon>Pseudomonadota</taxon>
        <taxon>Alphaproteobacteria</taxon>
        <taxon>Rhodobacterales</taxon>
        <taxon>Roseobacteraceae</taxon>
        <taxon>Ruegeria</taxon>
    </lineage>
</organism>
<dbReference type="EMBL" id="FNNP01000001">
    <property type="protein sequence ID" value="SDW42072.1"/>
    <property type="molecule type" value="Genomic_DNA"/>
</dbReference>
<proteinExistence type="predicted"/>
<accession>A0A1H2TDV8</accession>
<name>A0A1H2TDV8_9RHOB</name>
<evidence type="ECO:0000313" key="3">
    <source>
        <dbReference type="Proteomes" id="UP000183400"/>
    </source>
</evidence>
<evidence type="ECO:0000256" key="1">
    <source>
        <dbReference type="SAM" id="MobiDB-lite"/>
    </source>
</evidence>
<keyword evidence="3" id="KW-1185">Reference proteome</keyword>
<gene>
    <name evidence="2" type="ORF">SAMN05444358_101771</name>
</gene>
<dbReference type="AlphaFoldDB" id="A0A1H2TDV8"/>
<protein>
    <submittedName>
        <fullName evidence="2">Uncharacterized protein</fullName>
    </submittedName>
</protein>